<feature type="signal peptide" evidence="2">
    <location>
        <begin position="1"/>
        <end position="28"/>
    </location>
</feature>
<dbReference type="Proteomes" id="UP000635316">
    <property type="component" value="Unassembled WGS sequence"/>
</dbReference>
<evidence type="ECO:0000256" key="1">
    <source>
        <dbReference type="ARBA" id="ARBA00006987"/>
    </source>
</evidence>
<gene>
    <name evidence="3" type="ORF">JHL22_03205</name>
</gene>
<proteinExistence type="inferred from homology"/>
<dbReference type="CDD" id="cd07012">
    <property type="entry name" value="PBP2_Bug_TTT"/>
    <property type="match status" value="1"/>
</dbReference>
<dbReference type="InterPro" id="IPR042100">
    <property type="entry name" value="Bug_dom1"/>
</dbReference>
<dbReference type="Gene3D" id="3.40.190.150">
    <property type="entry name" value="Bordetella uptake gene, domain 1"/>
    <property type="match status" value="1"/>
</dbReference>
<evidence type="ECO:0000313" key="4">
    <source>
        <dbReference type="Proteomes" id="UP000635316"/>
    </source>
</evidence>
<feature type="chain" id="PRO_5047526957" evidence="2">
    <location>
        <begin position="29"/>
        <end position="258"/>
    </location>
</feature>
<dbReference type="PANTHER" id="PTHR42928:SF5">
    <property type="entry name" value="BLR1237 PROTEIN"/>
    <property type="match status" value="1"/>
</dbReference>
<name>A0ABS1E921_9BURK</name>
<dbReference type="Gene3D" id="3.40.190.10">
    <property type="entry name" value="Periplasmic binding protein-like II"/>
    <property type="match status" value="1"/>
</dbReference>
<organism evidence="3 4">
    <name type="scientific">Advenella mandrilli</name>
    <dbReference type="NCBI Taxonomy" id="2800330"/>
    <lineage>
        <taxon>Bacteria</taxon>
        <taxon>Pseudomonadati</taxon>
        <taxon>Pseudomonadota</taxon>
        <taxon>Betaproteobacteria</taxon>
        <taxon>Burkholderiales</taxon>
        <taxon>Alcaligenaceae</taxon>
    </lineage>
</organism>
<dbReference type="Pfam" id="PF03401">
    <property type="entry name" value="TctC"/>
    <property type="match status" value="1"/>
</dbReference>
<evidence type="ECO:0000313" key="3">
    <source>
        <dbReference type="EMBL" id="MBK1780217.1"/>
    </source>
</evidence>
<reference evidence="3 4" key="1">
    <citation type="submission" date="2020-12" db="EMBL/GenBank/DDBJ databases">
        <authorList>
            <person name="Lu T."/>
            <person name="Wang Q."/>
            <person name="Han X."/>
        </authorList>
    </citation>
    <scope>NUCLEOTIDE SEQUENCE [LARGE SCALE GENOMIC DNA]</scope>
    <source>
        <strain evidence="3 4">WQ 585</strain>
    </source>
</reference>
<comment type="caution">
    <text evidence="3">The sequence shown here is derived from an EMBL/GenBank/DDBJ whole genome shotgun (WGS) entry which is preliminary data.</text>
</comment>
<keyword evidence="4" id="KW-1185">Reference proteome</keyword>
<protein>
    <submittedName>
        <fullName evidence="3">Tripartite tricarboxylate transporter substrate binding protein</fullName>
    </submittedName>
</protein>
<comment type="similarity">
    <text evidence="1">Belongs to the UPF0065 (bug) family.</text>
</comment>
<dbReference type="PANTHER" id="PTHR42928">
    <property type="entry name" value="TRICARBOXYLATE-BINDING PROTEIN"/>
    <property type="match status" value="1"/>
</dbReference>
<sequence>MNKKTKKLIQAMLFTCVASGMAASSALAQNYPNHPIKLVVPYPAGAAVDNVGRMVASALSEKLDQTIIVENRDGAASQIGSAHVAKAKPDGYTLLLTTLDALTLLPQVKKNLTYDPMADFQDIARIARVPYTIQSNPKLGFKSLGDLVNAAKAAPDSLKYGSTGNGSLAHVAMEMLSNQADIQLIHAPYRGMAASLNDLIAGHIDLAMVSAATIAPYVKTEKVQTLSLASAEKTPCGPRYRQPLTAALPALRQSLSSW</sequence>
<dbReference type="EMBL" id="JAENGP010000003">
    <property type="protein sequence ID" value="MBK1780217.1"/>
    <property type="molecule type" value="Genomic_DNA"/>
</dbReference>
<keyword evidence="2" id="KW-0732">Signal</keyword>
<accession>A0ABS1E921</accession>
<evidence type="ECO:0000256" key="2">
    <source>
        <dbReference type="SAM" id="SignalP"/>
    </source>
</evidence>
<dbReference type="InterPro" id="IPR005064">
    <property type="entry name" value="BUG"/>
</dbReference>
<dbReference type="SUPFAM" id="SSF53850">
    <property type="entry name" value="Periplasmic binding protein-like II"/>
    <property type="match status" value="1"/>
</dbReference>